<evidence type="ECO:0000256" key="3">
    <source>
        <dbReference type="ARBA" id="ARBA00022833"/>
    </source>
</evidence>
<comment type="caution">
    <text evidence="7">The sequence shown here is derived from an EMBL/GenBank/DDBJ whole genome shotgun (WGS) entry which is preliminary data.</text>
</comment>
<evidence type="ECO:0000256" key="5">
    <source>
        <dbReference type="SAM" id="MobiDB-lite"/>
    </source>
</evidence>
<dbReference type="SMART" id="SM00401">
    <property type="entry name" value="ZnF_GATA"/>
    <property type="match status" value="1"/>
</dbReference>
<gene>
    <name evidence="7" type="ORF">O0I10_000808</name>
</gene>
<dbReference type="PANTHER" id="PTHR45658">
    <property type="entry name" value="GATA TRANSCRIPTION FACTOR"/>
    <property type="match status" value="1"/>
</dbReference>
<dbReference type="PROSITE" id="PS50114">
    <property type="entry name" value="GATA_ZN_FINGER_2"/>
    <property type="match status" value="1"/>
</dbReference>
<evidence type="ECO:0000313" key="7">
    <source>
        <dbReference type="EMBL" id="KAJ8663565.1"/>
    </source>
</evidence>
<feature type="region of interest" description="Disordered" evidence="5">
    <location>
        <begin position="506"/>
        <end position="540"/>
    </location>
</feature>
<dbReference type="GO" id="GO:0006355">
    <property type="term" value="P:regulation of DNA-templated transcription"/>
    <property type="evidence" value="ECO:0007669"/>
    <property type="project" value="InterPro"/>
</dbReference>
<dbReference type="GeneID" id="83208229"/>
<keyword evidence="1" id="KW-0479">Metal-binding</keyword>
<name>A0AAD7Y4D2_9FUNG</name>
<dbReference type="AlphaFoldDB" id="A0AAD7Y4D2"/>
<feature type="compositionally biased region" description="Low complexity" evidence="5">
    <location>
        <begin position="348"/>
        <end position="360"/>
    </location>
</feature>
<feature type="region of interest" description="Disordered" evidence="5">
    <location>
        <begin position="412"/>
        <end position="461"/>
    </location>
</feature>
<dbReference type="InterPro" id="IPR000679">
    <property type="entry name" value="Znf_GATA"/>
</dbReference>
<dbReference type="PANTHER" id="PTHR45658:SF18">
    <property type="entry name" value="PROTEIN GAT2"/>
    <property type="match status" value="1"/>
</dbReference>
<dbReference type="SUPFAM" id="SSF57716">
    <property type="entry name" value="Glucocorticoid receptor-like (DNA-binding domain)"/>
    <property type="match status" value="1"/>
</dbReference>
<dbReference type="CDD" id="cd00202">
    <property type="entry name" value="ZnF_GATA"/>
    <property type="match status" value="1"/>
</dbReference>
<evidence type="ECO:0000256" key="2">
    <source>
        <dbReference type="ARBA" id="ARBA00022771"/>
    </source>
</evidence>
<feature type="compositionally biased region" description="Low complexity" evidence="5">
    <location>
        <begin position="413"/>
        <end position="437"/>
    </location>
</feature>
<feature type="region of interest" description="Disordered" evidence="5">
    <location>
        <begin position="291"/>
        <end position="369"/>
    </location>
</feature>
<keyword evidence="2 4" id="KW-0863">Zinc-finger</keyword>
<reference evidence="7 8" key="1">
    <citation type="submission" date="2023-03" db="EMBL/GenBank/DDBJ databases">
        <title>Genome sequence of Lichtheimia ornata CBS 291.66.</title>
        <authorList>
            <person name="Mohabir J.T."/>
            <person name="Shea T.P."/>
            <person name="Kurbessoian T."/>
            <person name="Berby B."/>
            <person name="Fontaine J."/>
            <person name="Livny J."/>
            <person name="Gnirke A."/>
            <person name="Stajich J.E."/>
            <person name="Cuomo C.A."/>
        </authorList>
    </citation>
    <scope>NUCLEOTIDE SEQUENCE [LARGE SCALE GENOMIC DNA]</scope>
    <source>
        <strain evidence="7">CBS 291.66</strain>
    </source>
</reference>
<feature type="region of interest" description="Disordered" evidence="5">
    <location>
        <begin position="1"/>
        <end position="20"/>
    </location>
</feature>
<keyword evidence="8" id="KW-1185">Reference proteome</keyword>
<dbReference type="InterPro" id="IPR051140">
    <property type="entry name" value="GATA_TF"/>
</dbReference>
<evidence type="ECO:0000259" key="6">
    <source>
        <dbReference type="PROSITE" id="PS50114"/>
    </source>
</evidence>
<sequence>MTFIARSRTDSEVSSSTNQSYGPWASDLFQRYQLPAASSCCDGCHRVEIHYLGVANLQYGTLVSTAAFYEVTENDVPEPSKSISSNTTHLDTMMMDMDHGDEQAIDHHPDTIVKRASPVLFSSSLSSPMAPPPIAPETSLPPKKRRRHKVLRHDVVFCLDPPSSLHHHEPSTDLEYYLFPHDAITEAMNDHPPFEVLCSFHADVDEQKSNRPYATKLEEFAAVCSSAARRRSSTAETEDPRSRVVNMRLSGVSRRLFLAIKQTVSEFENVCEKMVQLMKFHTQQTNGVRTLSSSTMATTTTTTTTITSPPLKQEHPQTEWEEMLCATPKTTFQQRDDKGVTEENDRATTSTPSQQQQQQPNKHARSASTGSAVKKCLYCGSKSTPMWRRGPQGAGTLCNACGVKWKHGKILAGGSSSNSSNDTGPTTTATLSTPSTSTRERRGSDKKRKKSMGSTRRTKATAAAAVAAAAASSRMSDDDMENNITAAQNLSISDSSFAVPWPVHQPHQPTQMPYEAHSLSSSMSGSYSPLDESSPGSSPPLSVIVQHRRHTVDMASLSDTPFAGVDAVEAAAVLTLLKRS</sequence>
<evidence type="ECO:0000256" key="1">
    <source>
        <dbReference type="ARBA" id="ARBA00022723"/>
    </source>
</evidence>
<dbReference type="Gene3D" id="3.30.50.10">
    <property type="entry name" value="Erythroid Transcription Factor GATA-1, subunit A"/>
    <property type="match status" value="1"/>
</dbReference>
<evidence type="ECO:0000313" key="8">
    <source>
        <dbReference type="Proteomes" id="UP001234581"/>
    </source>
</evidence>
<dbReference type="EMBL" id="JARTCD010000002">
    <property type="protein sequence ID" value="KAJ8663565.1"/>
    <property type="molecule type" value="Genomic_DNA"/>
</dbReference>
<feature type="domain" description="GATA-type" evidence="6">
    <location>
        <begin position="370"/>
        <end position="406"/>
    </location>
</feature>
<evidence type="ECO:0000256" key="4">
    <source>
        <dbReference type="PROSITE-ProRule" id="PRU00094"/>
    </source>
</evidence>
<feature type="compositionally biased region" description="Basic residues" evidence="5">
    <location>
        <begin position="444"/>
        <end position="459"/>
    </location>
</feature>
<dbReference type="GO" id="GO:0043565">
    <property type="term" value="F:sequence-specific DNA binding"/>
    <property type="evidence" value="ECO:0007669"/>
    <property type="project" value="InterPro"/>
</dbReference>
<feature type="region of interest" description="Disordered" evidence="5">
    <location>
        <begin position="124"/>
        <end position="145"/>
    </location>
</feature>
<dbReference type="InterPro" id="IPR013088">
    <property type="entry name" value="Znf_NHR/GATA"/>
</dbReference>
<organism evidence="7 8">
    <name type="scientific">Lichtheimia ornata</name>
    <dbReference type="NCBI Taxonomy" id="688661"/>
    <lineage>
        <taxon>Eukaryota</taxon>
        <taxon>Fungi</taxon>
        <taxon>Fungi incertae sedis</taxon>
        <taxon>Mucoromycota</taxon>
        <taxon>Mucoromycotina</taxon>
        <taxon>Mucoromycetes</taxon>
        <taxon>Mucorales</taxon>
        <taxon>Lichtheimiaceae</taxon>
        <taxon>Lichtheimia</taxon>
    </lineage>
</organism>
<proteinExistence type="predicted"/>
<dbReference type="RefSeq" id="XP_058348477.1">
    <property type="nucleotide sequence ID" value="XM_058480913.1"/>
</dbReference>
<dbReference type="Pfam" id="PF00320">
    <property type="entry name" value="GATA"/>
    <property type="match status" value="1"/>
</dbReference>
<protein>
    <recommendedName>
        <fullName evidence="6">GATA-type domain-containing protein</fullName>
    </recommendedName>
</protein>
<accession>A0AAD7Y4D2</accession>
<feature type="compositionally biased region" description="Basic and acidic residues" evidence="5">
    <location>
        <begin position="334"/>
        <end position="346"/>
    </location>
</feature>
<dbReference type="Proteomes" id="UP001234581">
    <property type="component" value="Unassembled WGS sequence"/>
</dbReference>
<feature type="compositionally biased region" description="Low complexity" evidence="5">
    <location>
        <begin position="518"/>
        <end position="528"/>
    </location>
</feature>
<feature type="compositionally biased region" description="Low complexity" evidence="5">
    <location>
        <begin position="291"/>
        <end position="308"/>
    </location>
</feature>
<dbReference type="GO" id="GO:0008270">
    <property type="term" value="F:zinc ion binding"/>
    <property type="evidence" value="ECO:0007669"/>
    <property type="project" value="UniProtKB-KW"/>
</dbReference>
<keyword evidence="3" id="KW-0862">Zinc</keyword>